<evidence type="ECO:0000313" key="2">
    <source>
        <dbReference type="EMBL" id="ROL44630.1"/>
    </source>
</evidence>
<dbReference type="AlphaFoldDB" id="A0A3N0YFK9"/>
<keyword evidence="3" id="KW-1185">Reference proteome</keyword>
<evidence type="ECO:0008006" key="4">
    <source>
        <dbReference type="Google" id="ProtNLM"/>
    </source>
</evidence>
<organism evidence="2 3">
    <name type="scientific">Anabarilius grahami</name>
    <name type="common">Kanglang fish</name>
    <name type="synonym">Barilius grahami</name>
    <dbReference type="NCBI Taxonomy" id="495550"/>
    <lineage>
        <taxon>Eukaryota</taxon>
        <taxon>Metazoa</taxon>
        <taxon>Chordata</taxon>
        <taxon>Craniata</taxon>
        <taxon>Vertebrata</taxon>
        <taxon>Euteleostomi</taxon>
        <taxon>Actinopterygii</taxon>
        <taxon>Neopterygii</taxon>
        <taxon>Teleostei</taxon>
        <taxon>Ostariophysi</taxon>
        <taxon>Cypriniformes</taxon>
        <taxon>Xenocyprididae</taxon>
        <taxon>Xenocypridinae</taxon>
        <taxon>Xenocypridinae incertae sedis</taxon>
        <taxon>Anabarilius</taxon>
    </lineage>
</organism>
<feature type="signal peptide" evidence="1">
    <location>
        <begin position="1"/>
        <end position="23"/>
    </location>
</feature>
<accession>A0A3N0YFK9</accession>
<proteinExistence type="predicted"/>
<evidence type="ECO:0000256" key="1">
    <source>
        <dbReference type="SAM" id="SignalP"/>
    </source>
</evidence>
<feature type="chain" id="PRO_5018169138" description="Secreted protein" evidence="1">
    <location>
        <begin position="24"/>
        <end position="127"/>
    </location>
</feature>
<comment type="caution">
    <text evidence="2">The sequence shown here is derived from an EMBL/GenBank/DDBJ whole genome shotgun (WGS) entry which is preliminary data.</text>
</comment>
<evidence type="ECO:0000313" key="3">
    <source>
        <dbReference type="Proteomes" id="UP000281406"/>
    </source>
</evidence>
<dbReference type="EMBL" id="RJVU01044706">
    <property type="protein sequence ID" value="ROL44630.1"/>
    <property type="molecule type" value="Genomic_DNA"/>
</dbReference>
<protein>
    <recommendedName>
        <fullName evidence="4">Secreted protein</fullName>
    </recommendedName>
</protein>
<dbReference type="Proteomes" id="UP000281406">
    <property type="component" value="Unassembled WGS sequence"/>
</dbReference>
<name>A0A3N0YFK9_ANAGA</name>
<sequence length="127" mass="13824">MLWFRSVCFVFVVARVPMVCLKACQSLLGPLISGGEETPFTFHQSAAGASKRKVPAVSILYILHIHSLNESPALISPFTSRTMRTAQANGDRILLSGSYLRFPWTSNLLLAASSLKEMLIVPCAALS</sequence>
<gene>
    <name evidence="2" type="ORF">DPX16_18341</name>
</gene>
<keyword evidence="1" id="KW-0732">Signal</keyword>
<reference evidence="2 3" key="1">
    <citation type="submission" date="2018-10" db="EMBL/GenBank/DDBJ databases">
        <title>Genome assembly for a Yunnan-Guizhou Plateau 3E fish, Anabarilius grahami (Regan), and its evolutionary and genetic applications.</title>
        <authorList>
            <person name="Jiang W."/>
        </authorList>
    </citation>
    <scope>NUCLEOTIDE SEQUENCE [LARGE SCALE GENOMIC DNA]</scope>
    <source>
        <strain evidence="2">AG-KIZ</strain>
        <tissue evidence="2">Muscle</tissue>
    </source>
</reference>